<dbReference type="EMBL" id="JAVDTT010000006">
    <property type="protein sequence ID" value="MDR6843206.1"/>
    <property type="molecule type" value="Genomic_DNA"/>
</dbReference>
<comment type="caution">
    <text evidence="1">The sequence shown here is derived from an EMBL/GenBank/DDBJ whole genome shotgun (WGS) entry which is preliminary data.</text>
</comment>
<evidence type="ECO:0000313" key="1">
    <source>
        <dbReference type="EMBL" id="MDR6843206.1"/>
    </source>
</evidence>
<accession>A0ABU1RWQ4</accession>
<protein>
    <submittedName>
        <fullName evidence="1">L-alanine-DL-glutamate epimerase-like enolase superfamily enzyme</fullName>
    </submittedName>
</protein>
<evidence type="ECO:0000313" key="2">
    <source>
        <dbReference type="Proteomes" id="UP001254759"/>
    </source>
</evidence>
<dbReference type="Gene3D" id="3.30.390.10">
    <property type="entry name" value="Enolase-like, N-terminal domain"/>
    <property type="match status" value="1"/>
</dbReference>
<gene>
    <name evidence="1" type="ORF">J2W94_003519</name>
</gene>
<reference evidence="1 2" key="1">
    <citation type="submission" date="2023-07" db="EMBL/GenBank/DDBJ databases">
        <title>Sorghum-associated microbial communities from plants grown in Nebraska, USA.</title>
        <authorList>
            <person name="Schachtman D."/>
        </authorList>
    </citation>
    <scope>NUCLEOTIDE SEQUENCE [LARGE SCALE GENOMIC DNA]</scope>
    <source>
        <strain evidence="1 2">BE107</strain>
    </source>
</reference>
<dbReference type="Proteomes" id="UP001254759">
    <property type="component" value="Unassembled WGS sequence"/>
</dbReference>
<name>A0ABU1RWQ4_9GAMM</name>
<dbReference type="InterPro" id="IPR029017">
    <property type="entry name" value="Enolase-like_N"/>
</dbReference>
<organism evidence="1 2">
    <name type="scientific">Pseudoxanthomonas sacheonensis</name>
    <dbReference type="NCBI Taxonomy" id="443615"/>
    <lineage>
        <taxon>Bacteria</taxon>
        <taxon>Pseudomonadati</taxon>
        <taxon>Pseudomonadota</taxon>
        <taxon>Gammaproteobacteria</taxon>
        <taxon>Lysobacterales</taxon>
        <taxon>Lysobacteraceae</taxon>
        <taxon>Pseudoxanthomonas</taxon>
    </lineage>
</organism>
<proteinExistence type="predicted"/>
<keyword evidence="2" id="KW-1185">Reference proteome</keyword>
<sequence length="62" mass="6652">MTTQSPTETSAHGSSRDREIVDAKAIITCPGRNFVALKITTRSGVYGLGDATLNGRELSVDW</sequence>